<dbReference type="FunCoup" id="E3LSF6">
    <property type="interactions" value="500"/>
</dbReference>
<keyword evidence="3" id="KW-0804">Transcription</keyword>
<evidence type="ECO:0000256" key="1">
    <source>
        <dbReference type="ARBA" id="ARBA00004123"/>
    </source>
</evidence>
<evidence type="ECO:0000256" key="2">
    <source>
        <dbReference type="ARBA" id="ARBA00023015"/>
    </source>
</evidence>
<evidence type="ECO:0000313" key="5">
    <source>
        <dbReference type="EMBL" id="EFP09630.1"/>
    </source>
</evidence>
<dbReference type="InterPro" id="IPR003195">
    <property type="entry name" value="TFIID_TAF13"/>
</dbReference>
<evidence type="ECO:0000313" key="8">
    <source>
        <dbReference type="Proteomes" id="UP000483820"/>
    </source>
</evidence>
<dbReference type="GeneID" id="9818516"/>
<name>E3LSF6_CAERE</name>
<comment type="subcellular location">
    <subcellularLocation>
        <location evidence="1">Nucleus</location>
    </subcellularLocation>
</comment>
<keyword evidence="7" id="KW-1185">Reference proteome</keyword>
<dbReference type="InParanoid" id="E3LSF6"/>
<dbReference type="GO" id="GO:0005516">
    <property type="term" value="F:calmodulin binding"/>
    <property type="evidence" value="ECO:0007669"/>
    <property type="project" value="EnsemblMetazoa"/>
</dbReference>
<proteinExistence type="predicted"/>
<dbReference type="Proteomes" id="UP000008281">
    <property type="component" value="Unassembled WGS sequence"/>
</dbReference>
<protein>
    <submittedName>
        <fullName evidence="5">CRE-TAG-342 protein</fullName>
    </submittedName>
</protein>
<accession>E3LSF6</accession>
<organism evidence="7">
    <name type="scientific">Caenorhabditis remanei</name>
    <name type="common">Caenorhabditis vulgaris</name>
    <dbReference type="NCBI Taxonomy" id="31234"/>
    <lineage>
        <taxon>Eukaryota</taxon>
        <taxon>Metazoa</taxon>
        <taxon>Ecdysozoa</taxon>
        <taxon>Nematoda</taxon>
        <taxon>Chromadorea</taxon>
        <taxon>Rhabditida</taxon>
        <taxon>Rhabditina</taxon>
        <taxon>Rhabditomorpha</taxon>
        <taxon>Rhabditoidea</taxon>
        <taxon>Rhabditidae</taxon>
        <taxon>Peloderinae</taxon>
        <taxon>Caenorhabditis</taxon>
    </lineage>
</organism>
<dbReference type="EMBL" id="WUAV01000003">
    <property type="protein sequence ID" value="KAF1761179.1"/>
    <property type="molecule type" value="Genomic_DNA"/>
</dbReference>
<dbReference type="EMBL" id="DS268414">
    <property type="protein sequence ID" value="EFP09630.1"/>
    <property type="molecule type" value="Genomic_DNA"/>
</dbReference>
<evidence type="ECO:0000313" key="7">
    <source>
        <dbReference type="Proteomes" id="UP000008281"/>
    </source>
</evidence>
<dbReference type="OrthoDB" id="5814340at2759"/>
<gene>
    <name evidence="5" type="primary">Cre-tag-342</name>
    <name evidence="5" type="ORF">CRE_25585</name>
    <name evidence="6" type="ORF">GCK72_009433</name>
</gene>
<keyword evidence="2" id="KW-0805">Transcription regulation</keyword>
<dbReference type="RefSeq" id="XP_003113376.1">
    <property type="nucleotide sequence ID" value="XM_003113328.1"/>
</dbReference>
<dbReference type="KEGG" id="crq:GCK72_009433"/>
<evidence type="ECO:0000313" key="6">
    <source>
        <dbReference type="EMBL" id="KAF1761179.1"/>
    </source>
</evidence>
<reference evidence="6 8" key="2">
    <citation type="submission" date="2019-12" db="EMBL/GenBank/DDBJ databases">
        <title>Chromosome-level assembly of the Caenorhabditis remanei genome.</title>
        <authorList>
            <person name="Teterina A.A."/>
            <person name="Willis J.H."/>
            <person name="Phillips P.C."/>
        </authorList>
    </citation>
    <scope>NUCLEOTIDE SEQUENCE [LARGE SCALE GENOMIC DNA]</scope>
    <source>
        <strain evidence="6 8">PX506</strain>
        <tissue evidence="6">Whole organism</tissue>
    </source>
</reference>
<reference evidence="5" key="1">
    <citation type="submission" date="2007-07" db="EMBL/GenBank/DDBJ databases">
        <title>PCAP assembly of the Caenorhabditis remanei genome.</title>
        <authorList>
            <consortium name="The Caenorhabditis remanei Sequencing Consortium"/>
            <person name="Wilson R.K."/>
        </authorList>
    </citation>
    <scope>NUCLEOTIDE SEQUENCE [LARGE SCALE GENOMIC DNA]</scope>
    <source>
        <strain evidence="5">PB4641</strain>
    </source>
</reference>
<dbReference type="CTD" id="9818516"/>
<dbReference type="PANTHER" id="PTHR11380:SF16">
    <property type="entry name" value="TRANSCRIPTION INITIATION PROTEIN SPT3 HOMOLOG"/>
    <property type="match status" value="1"/>
</dbReference>
<dbReference type="eggNOG" id="ENOG502TFWS">
    <property type="taxonomic scope" value="Eukaryota"/>
</dbReference>
<dbReference type="STRING" id="31234.E3LSF6"/>
<dbReference type="PANTHER" id="PTHR11380">
    <property type="entry name" value="TRANSCRIPTION INITIATION FACTOR TFIID/SUPT3-RELATED"/>
    <property type="match status" value="1"/>
</dbReference>
<evidence type="ECO:0000256" key="4">
    <source>
        <dbReference type="ARBA" id="ARBA00023242"/>
    </source>
</evidence>
<dbReference type="GO" id="GO:0005634">
    <property type="term" value="C:nucleus"/>
    <property type="evidence" value="ECO:0007669"/>
    <property type="project" value="UniProtKB-SubCell"/>
</dbReference>
<evidence type="ECO:0000256" key="3">
    <source>
        <dbReference type="ARBA" id="ARBA00023163"/>
    </source>
</evidence>
<dbReference type="GO" id="GO:0003713">
    <property type="term" value="F:transcription coactivator activity"/>
    <property type="evidence" value="ECO:0007669"/>
    <property type="project" value="TreeGrafter"/>
</dbReference>
<dbReference type="AlphaFoldDB" id="E3LSF6"/>
<keyword evidence="4" id="KW-0539">Nucleus</keyword>
<dbReference type="OMA" id="YSFCAGH"/>
<dbReference type="Proteomes" id="UP000483820">
    <property type="component" value="Chromosome III"/>
</dbReference>
<dbReference type="Pfam" id="PF02269">
    <property type="entry name" value="TFIID-18kDa"/>
    <property type="match status" value="1"/>
</dbReference>
<sequence>MPTKRVRKTKATTMKSAPVGEYEEKLEDSNELEPSIRSVVTSLMFTSGDDENPLQENEDLVVNILKNELILFLQDVVSVHNNKFVHIKLEHMLPLLQKQTGVLYRFIKYLKNRVEMANFLKAKSYSSNGTEDVEEDIEDDDDKDEVVEDEVDPMDEIGEVGGEEGEYLNKKKKKYGTVSFEENLLNDVKKAFSTAKMRFNTFEDVVDETHDQKVYALQTVIEDMTGDEYNRFAVARRVSFQLHSLTPVYSSMSSNLTRRKRKRITTKNNRQMLISWLGNPPVSTEPAQVFLAFLAKEIVSSTVGSALVERRKTSPAEGGPIRHCFYEEPLRKNQRFRKYGRLLF</sequence>
<dbReference type="HOGENOM" id="CLU_807094_0_0_1"/>
<dbReference type="GO" id="GO:0006366">
    <property type="term" value="P:transcription by RNA polymerase II"/>
    <property type="evidence" value="ECO:0007669"/>
    <property type="project" value="InterPro"/>
</dbReference>